<dbReference type="PROSITE" id="PS51007">
    <property type="entry name" value="CYTC"/>
    <property type="match status" value="1"/>
</dbReference>
<dbReference type="PANTHER" id="PTHR40394">
    <property type="entry name" value="LIPOPROTEIN-RELATED"/>
    <property type="match status" value="1"/>
</dbReference>
<evidence type="ECO:0000313" key="6">
    <source>
        <dbReference type="EMBL" id="OYQ43777.1"/>
    </source>
</evidence>
<dbReference type="SUPFAM" id="SSF46626">
    <property type="entry name" value="Cytochrome c"/>
    <property type="match status" value="1"/>
</dbReference>
<dbReference type="GO" id="GO:0009055">
    <property type="term" value="F:electron transfer activity"/>
    <property type="evidence" value="ECO:0007669"/>
    <property type="project" value="InterPro"/>
</dbReference>
<sequence length="181" mass="20164">MKHILKISSIFALVVLLTSCHDKKSPNYQYFPNMYESVGYETYSESSAFKNGQEAQLPPNGTLKRGAEIYDLPNTTAGYDASKLVVTSPLDSTQVDMKKAEELYNVYCAICHGEKGNGQGNLVKREKLLGIPSYKDRVITVGSVFHVQTFGLNSMGSYANQLDAKERWMVAAYVMKLKSEL</sequence>
<protein>
    <submittedName>
        <fullName evidence="6">Cytochrome C</fullName>
    </submittedName>
</protein>
<comment type="caution">
    <text evidence="6">The sequence shown here is derived from an EMBL/GenBank/DDBJ whole genome shotgun (WGS) entry which is preliminary data.</text>
</comment>
<organism evidence="6 7">
    <name type="scientific">Flavobacterium aurantiibacter</name>
    <dbReference type="NCBI Taxonomy" id="2023067"/>
    <lineage>
        <taxon>Bacteria</taxon>
        <taxon>Pseudomonadati</taxon>
        <taxon>Bacteroidota</taxon>
        <taxon>Flavobacteriia</taxon>
        <taxon>Flavobacteriales</taxon>
        <taxon>Flavobacteriaceae</taxon>
        <taxon>Flavobacterium</taxon>
    </lineage>
</organism>
<feature type="domain" description="Cytochrome c" evidence="5">
    <location>
        <begin position="95"/>
        <end position="178"/>
    </location>
</feature>
<dbReference type="GO" id="GO:0020037">
    <property type="term" value="F:heme binding"/>
    <property type="evidence" value="ECO:0007669"/>
    <property type="project" value="InterPro"/>
</dbReference>
<keyword evidence="3 4" id="KW-0408">Iron</keyword>
<proteinExistence type="predicted"/>
<dbReference type="EMBL" id="NOXX01000198">
    <property type="protein sequence ID" value="OYQ43777.1"/>
    <property type="molecule type" value="Genomic_DNA"/>
</dbReference>
<dbReference type="InterPro" id="IPR009056">
    <property type="entry name" value="Cyt_c-like_dom"/>
</dbReference>
<dbReference type="RefSeq" id="WP_094486410.1">
    <property type="nucleotide sequence ID" value="NZ_NOXX01000198.1"/>
</dbReference>
<dbReference type="InterPro" id="IPR036909">
    <property type="entry name" value="Cyt_c-like_dom_sf"/>
</dbReference>
<dbReference type="Pfam" id="PF13442">
    <property type="entry name" value="Cytochrome_CBB3"/>
    <property type="match status" value="1"/>
</dbReference>
<evidence type="ECO:0000313" key="7">
    <source>
        <dbReference type="Proteomes" id="UP000216035"/>
    </source>
</evidence>
<dbReference type="PANTHER" id="PTHR40394:SF2">
    <property type="entry name" value="QUINOL:CYTOCHROME C OXIDOREDUCTASE MEMBRANE PROTEIN"/>
    <property type="match status" value="1"/>
</dbReference>
<dbReference type="OrthoDB" id="9796771at2"/>
<name>A0A255ZQD3_9FLAO</name>
<dbReference type="Gene3D" id="1.10.760.10">
    <property type="entry name" value="Cytochrome c-like domain"/>
    <property type="match status" value="1"/>
</dbReference>
<dbReference type="AlphaFoldDB" id="A0A255ZQD3"/>
<evidence type="ECO:0000256" key="2">
    <source>
        <dbReference type="ARBA" id="ARBA00022723"/>
    </source>
</evidence>
<keyword evidence="2 4" id="KW-0479">Metal-binding</keyword>
<keyword evidence="7" id="KW-1185">Reference proteome</keyword>
<evidence type="ECO:0000259" key="5">
    <source>
        <dbReference type="PROSITE" id="PS51007"/>
    </source>
</evidence>
<accession>A0A255ZQD3</accession>
<keyword evidence="1 4" id="KW-0349">Heme</keyword>
<dbReference type="PROSITE" id="PS51257">
    <property type="entry name" value="PROKAR_LIPOPROTEIN"/>
    <property type="match status" value="1"/>
</dbReference>
<reference evidence="6 7" key="1">
    <citation type="submission" date="2017-07" db="EMBL/GenBank/DDBJ databases">
        <title>Flavobacterium cyanobacteriorum sp. nov., isolated from cyanobacterial aggregates in a eutrophic lake.</title>
        <authorList>
            <person name="Cai H."/>
        </authorList>
    </citation>
    <scope>NUCLEOTIDE SEQUENCE [LARGE SCALE GENOMIC DNA]</scope>
    <source>
        <strain evidence="6 7">TH167</strain>
    </source>
</reference>
<evidence type="ECO:0000256" key="4">
    <source>
        <dbReference type="PROSITE-ProRule" id="PRU00433"/>
    </source>
</evidence>
<evidence type="ECO:0000256" key="3">
    <source>
        <dbReference type="ARBA" id="ARBA00023004"/>
    </source>
</evidence>
<evidence type="ECO:0000256" key="1">
    <source>
        <dbReference type="ARBA" id="ARBA00022617"/>
    </source>
</evidence>
<dbReference type="Proteomes" id="UP000216035">
    <property type="component" value="Unassembled WGS sequence"/>
</dbReference>
<dbReference type="GO" id="GO:0046872">
    <property type="term" value="F:metal ion binding"/>
    <property type="evidence" value="ECO:0007669"/>
    <property type="project" value="UniProtKB-KW"/>
</dbReference>
<gene>
    <name evidence="6" type="ORF">CHX27_08835</name>
</gene>